<dbReference type="RefSeq" id="WP_270026090.1">
    <property type="nucleotide sequence ID" value="NZ_JAPDDP010000026.1"/>
</dbReference>
<evidence type="ECO:0000256" key="1">
    <source>
        <dbReference type="ARBA" id="ARBA00004651"/>
    </source>
</evidence>
<feature type="region of interest" description="Disordered" evidence="6">
    <location>
        <begin position="1"/>
        <end position="20"/>
    </location>
</feature>
<evidence type="ECO:0000256" key="2">
    <source>
        <dbReference type="ARBA" id="ARBA00022475"/>
    </source>
</evidence>
<organism evidence="8 9">
    <name type="scientific">Solirubrobacter phytolaccae</name>
    <dbReference type="NCBI Taxonomy" id="1404360"/>
    <lineage>
        <taxon>Bacteria</taxon>
        <taxon>Bacillati</taxon>
        <taxon>Actinomycetota</taxon>
        <taxon>Thermoleophilia</taxon>
        <taxon>Solirubrobacterales</taxon>
        <taxon>Solirubrobacteraceae</taxon>
        <taxon>Solirubrobacter</taxon>
    </lineage>
</organism>
<dbReference type="GO" id="GO:0015658">
    <property type="term" value="F:branched-chain amino acid transmembrane transporter activity"/>
    <property type="evidence" value="ECO:0007669"/>
    <property type="project" value="InterPro"/>
</dbReference>
<feature type="transmembrane region" description="Helical" evidence="7">
    <location>
        <begin position="270"/>
        <end position="291"/>
    </location>
</feature>
<feature type="transmembrane region" description="Helical" evidence="7">
    <location>
        <begin position="352"/>
        <end position="372"/>
    </location>
</feature>
<dbReference type="Pfam" id="PF02653">
    <property type="entry name" value="BPD_transp_2"/>
    <property type="match status" value="1"/>
</dbReference>
<keyword evidence="4 7" id="KW-1133">Transmembrane helix</keyword>
<keyword evidence="9" id="KW-1185">Reference proteome</keyword>
<proteinExistence type="predicted"/>
<feature type="transmembrane region" description="Helical" evidence="7">
    <location>
        <begin position="131"/>
        <end position="156"/>
    </location>
</feature>
<comment type="subcellular location">
    <subcellularLocation>
        <location evidence="1">Cell membrane</location>
        <topology evidence="1">Multi-pass membrane protein</topology>
    </subcellularLocation>
</comment>
<name>A0A9X3NB86_9ACTN</name>
<dbReference type="InterPro" id="IPR001851">
    <property type="entry name" value="ABC_transp_permease"/>
</dbReference>
<comment type="caution">
    <text evidence="8">The sequence shown here is derived from an EMBL/GenBank/DDBJ whole genome shotgun (WGS) entry which is preliminary data.</text>
</comment>
<feature type="transmembrane region" description="Helical" evidence="7">
    <location>
        <begin position="89"/>
        <end position="110"/>
    </location>
</feature>
<feature type="transmembrane region" description="Helical" evidence="7">
    <location>
        <begin position="303"/>
        <end position="332"/>
    </location>
</feature>
<dbReference type="InterPro" id="IPR043428">
    <property type="entry name" value="LivM-like"/>
</dbReference>
<evidence type="ECO:0000313" key="9">
    <source>
        <dbReference type="Proteomes" id="UP001147653"/>
    </source>
</evidence>
<reference evidence="8" key="1">
    <citation type="submission" date="2022-10" db="EMBL/GenBank/DDBJ databases">
        <title>The WGS of Solirubrobacter phytolaccae KCTC 29190.</title>
        <authorList>
            <person name="Jiang Z."/>
        </authorList>
    </citation>
    <scope>NUCLEOTIDE SEQUENCE</scope>
    <source>
        <strain evidence="8">KCTC 29190</strain>
    </source>
</reference>
<dbReference type="PANTHER" id="PTHR30482">
    <property type="entry name" value="HIGH-AFFINITY BRANCHED-CHAIN AMINO ACID TRANSPORT SYSTEM PERMEASE"/>
    <property type="match status" value="1"/>
</dbReference>
<evidence type="ECO:0000256" key="3">
    <source>
        <dbReference type="ARBA" id="ARBA00022692"/>
    </source>
</evidence>
<gene>
    <name evidence="8" type="ORF">OJ997_15655</name>
</gene>
<protein>
    <submittedName>
        <fullName evidence="8">Branched-chain amino acid ABC transporter permease</fullName>
    </submittedName>
</protein>
<evidence type="ECO:0000256" key="4">
    <source>
        <dbReference type="ARBA" id="ARBA00022989"/>
    </source>
</evidence>
<dbReference type="EMBL" id="JAPDDP010000026">
    <property type="protein sequence ID" value="MDA0181740.1"/>
    <property type="molecule type" value="Genomic_DNA"/>
</dbReference>
<evidence type="ECO:0000256" key="5">
    <source>
        <dbReference type="ARBA" id="ARBA00023136"/>
    </source>
</evidence>
<dbReference type="PANTHER" id="PTHR30482:SF10">
    <property type="entry name" value="HIGH-AFFINITY BRANCHED-CHAIN AMINO ACID TRANSPORT PROTEIN BRAE"/>
    <property type="match status" value="1"/>
</dbReference>
<evidence type="ECO:0000256" key="6">
    <source>
        <dbReference type="SAM" id="MobiDB-lite"/>
    </source>
</evidence>
<dbReference type="AlphaFoldDB" id="A0A9X3NB86"/>
<dbReference type="CDD" id="cd06581">
    <property type="entry name" value="TM_PBP1_LivM_like"/>
    <property type="match status" value="1"/>
</dbReference>
<feature type="transmembrane region" description="Helical" evidence="7">
    <location>
        <begin position="32"/>
        <end position="51"/>
    </location>
</feature>
<feature type="transmembrane region" description="Helical" evidence="7">
    <location>
        <begin position="63"/>
        <end position="83"/>
    </location>
</feature>
<feature type="transmembrane region" description="Helical" evidence="7">
    <location>
        <begin position="221"/>
        <end position="239"/>
    </location>
</feature>
<keyword evidence="3 7" id="KW-0812">Transmembrane</keyword>
<evidence type="ECO:0000256" key="7">
    <source>
        <dbReference type="SAM" id="Phobius"/>
    </source>
</evidence>
<dbReference type="GO" id="GO:0005886">
    <property type="term" value="C:plasma membrane"/>
    <property type="evidence" value="ECO:0007669"/>
    <property type="project" value="UniProtKB-SubCell"/>
</dbReference>
<evidence type="ECO:0000313" key="8">
    <source>
        <dbReference type="EMBL" id="MDA0181740.1"/>
    </source>
</evidence>
<keyword evidence="2" id="KW-1003">Cell membrane</keyword>
<accession>A0A9X3NB86</accession>
<dbReference type="Proteomes" id="UP001147653">
    <property type="component" value="Unassembled WGS sequence"/>
</dbReference>
<sequence length="403" mass="43139">MSVAASEVEQTPPDPTGKKSGFQLPGWAEKGVIPGVVLLIAALIPFIPAIGDKANLMQQMAVALAYVVMALGLNIIVGFAGLLDLGYVAFFAFGAFAVGWFASGHFAYVNDEKGIHFLVGGNALNLPGIHFNFLLVLVIAIVLTTIAGMIIGLPTLRLRGDYIAIVTLAFGEIIGRLAVNLDGTTILGGTPITAGRQGISPVDRIDLPFLDPFTVLDKKPWYWFALFLVVVVLFVNFRLRDSRMGRAWVALREDEIAAVAMGVPAVKTKLMAYASGAAFGGISGAFLASLLNTVNADQFQFSFSILVLAMVILGGLGSIWGVVIGAIVLSIINNYLIPDVINGVPGDLGLDFDMTQITFAVYGFLLLLMMILRPQGLLPERRHKMELADHAETTDDNLYTARA</sequence>
<keyword evidence="5 7" id="KW-0472">Membrane</keyword>